<evidence type="ECO:0000313" key="3">
    <source>
        <dbReference type="Proteomes" id="UP000271010"/>
    </source>
</evidence>
<evidence type="ECO:0000313" key="2">
    <source>
        <dbReference type="EMBL" id="RNI31960.1"/>
    </source>
</evidence>
<keyword evidence="1" id="KW-0472">Membrane</keyword>
<proteinExistence type="predicted"/>
<dbReference type="RefSeq" id="WP_123132097.1">
    <property type="nucleotide sequence ID" value="NZ_RJJE01000003.1"/>
</dbReference>
<evidence type="ECO:0000256" key="1">
    <source>
        <dbReference type="SAM" id="Phobius"/>
    </source>
</evidence>
<evidence type="ECO:0008006" key="4">
    <source>
        <dbReference type="Google" id="ProtNLM"/>
    </source>
</evidence>
<keyword evidence="1" id="KW-0812">Transmembrane</keyword>
<dbReference type="OrthoDB" id="844215at2"/>
<gene>
    <name evidence="2" type="ORF">EFA69_05490</name>
</gene>
<dbReference type="Proteomes" id="UP000271010">
    <property type="component" value="Unassembled WGS sequence"/>
</dbReference>
<accession>A0A3M9N2E6</accession>
<keyword evidence="1" id="KW-1133">Transmembrane helix</keyword>
<dbReference type="EMBL" id="RJJE01000003">
    <property type="protein sequence ID" value="RNI31960.1"/>
    <property type="molecule type" value="Genomic_DNA"/>
</dbReference>
<protein>
    <recommendedName>
        <fullName evidence="4">DUF748 domain-containing protein</fullName>
    </recommendedName>
</protein>
<dbReference type="AlphaFoldDB" id="A0A3M9N2E6"/>
<reference evidence="2 3" key="1">
    <citation type="submission" date="2018-11" db="EMBL/GenBank/DDBJ databases">
        <title>Rufibacter latericius sp. nov., isolated from water in Baiyang Lake.</title>
        <authorList>
            <person name="Yang Y."/>
        </authorList>
    </citation>
    <scope>NUCLEOTIDE SEQUENCE [LARGE SCALE GENOMIC DNA]</scope>
    <source>
        <strain evidence="2 3">MCC P1</strain>
    </source>
</reference>
<keyword evidence="3" id="KW-1185">Reference proteome</keyword>
<comment type="caution">
    <text evidence="2">The sequence shown here is derived from an EMBL/GenBank/DDBJ whole genome shotgun (WGS) entry which is preliminary data.</text>
</comment>
<organism evidence="2 3">
    <name type="scientific">Rufibacter immobilis</name>
    <dbReference type="NCBI Taxonomy" id="1348778"/>
    <lineage>
        <taxon>Bacteria</taxon>
        <taxon>Pseudomonadati</taxon>
        <taxon>Bacteroidota</taxon>
        <taxon>Cytophagia</taxon>
        <taxon>Cytophagales</taxon>
        <taxon>Hymenobacteraceae</taxon>
        <taxon>Rufibacter</taxon>
    </lineage>
</organism>
<name>A0A3M9N2E6_9BACT</name>
<feature type="transmembrane region" description="Helical" evidence="1">
    <location>
        <begin position="12"/>
        <end position="31"/>
    </location>
</feature>
<sequence>MEQTPEKSTGKKLYWGVAVVLTLVGLLWGAALNLEGWATQKLQDQVHAKSKGLYQLQIKKLDLSLLAGSATLDSVILTPDRALWQRVEQKSPQDAPASLAWARAERVRVQGLNFLKLLLGRDLHLGTIILEQPALTWQEMKKDTTSQPLHERAGPQLQGLRVRQVQVKNGRFQYRALSMPKTERIALAGITGYADDWQLDSASYADPARAYYCKSLEVIAQKGTLQLPDGNYQLRSEAVRVDTRQQQASLRQLQLVPLRSARAMSRRAGKAVTRFNVRVPEVQLTKLDFRDLFQNSNLSMGRLVLQNPRVSAFKDGKNFVSRGSGLLPHDLVRQLSFGLNILQAEVRNLAVRYEELAEKAFQTGYVMASNIDLSLSNLTNDPRLNTVKKPAVLKARGLLMGKAKLEATVKMALLDPNGHHSMEGNIGGGNPAILNPILEPSMFVRVKSGYLQKGAFQMELTKTSARGSIQLQYDNFKVDLLNKSPERKQSLGKKLKTLVANKLVLKSESEQDGKAPRQGTIQVTRKHGRSFLAYWKDCLANGVLSVIGAPT</sequence>